<evidence type="ECO:0000313" key="1">
    <source>
        <dbReference type="EMBL" id="HIQ29338.1"/>
    </source>
</evidence>
<protein>
    <submittedName>
        <fullName evidence="1">Uncharacterized protein</fullName>
    </submittedName>
</protein>
<dbReference type="Proteomes" id="UP000608579">
    <property type="component" value="Unassembled WGS sequence"/>
</dbReference>
<gene>
    <name evidence="1" type="ORF">EYH45_02105</name>
</gene>
<dbReference type="EMBL" id="DQVM01000037">
    <property type="protein sequence ID" value="HIQ29338.1"/>
    <property type="molecule type" value="Genomic_DNA"/>
</dbReference>
<dbReference type="AlphaFoldDB" id="A0A832ZVE8"/>
<reference evidence="1" key="1">
    <citation type="journal article" date="2020" name="ISME J.">
        <title>Gammaproteobacteria mediating utilization of methyl-, sulfur- and petroleum organic compounds in deep ocean hydrothermal plumes.</title>
        <authorList>
            <person name="Zhou Z."/>
            <person name="Liu Y."/>
            <person name="Pan J."/>
            <person name="Cron B.R."/>
            <person name="Toner B.M."/>
            <person name="Anantharaman K."/>
            <person name="Breier J.A."/>
            <person name="Dick G.J."/>
            <person name="Li M."/>
        </authorList>
    </citation>
    <scope>NUCLEOTIDE SEQUENCE</scope>
    <source>
        <strain evidence="1">SZUA-1515</strain>
    </source>
</reference>
<name>A0A832ZVE8_CALS0</name>
<evidence type="ECO:0000313" key="2">
    <source>
        <dbReference type="Proteomes" id="UP000608579"/>
    </source>
</evidence>
<accession>A0A832ZVE8</accession>
<comment type="caution">
    <text evidence="1">The sequence shown here is derived from an EMBL/GenBank/DDBJ whole genome shotgun (WGS) entry which is preliminary data.</text>
</comment>
<proteinExistence type="predicted"/>
<organism evidence="1 2">
    <name type="scientific">Caldiarchaeum subterraneum</name>
    <dbReference type="NCBI Taxonomy" id="311458"/>
    <lineage>
        <taxon>Archaea</taxon>
        <taxon>Nitrososphaerota</taxon>
        <taxon>Candidatus Caldarchaeales</taxon>
        <taxon>Candidatus Caldarchaeaceae</taxon>
        <taxon>Candidatus Caldarchaeum</taxon>
    </lineage>
</organism>
<sequence>MPKAVSVTKKIGKTFKQYGRVTIPQKMLKHSKRREVTVVLEDMRYVFEADKYGRIYLPPEIRQRVEDMQVIEVATSDGNVLVKFKRF</sequence>